<dbReference type="InterPro" id="IPR039425">
    <property type="entry name" value="RNA_pol_sigma-70-like"/>
</dbReference>
<dbReference type="InterPro" id="IPR013324">
    <property type="entry name" value="RNA_pol_sigma_r3/r4-like"/>
</dbReference>
<dbReference type="Pfam" id="PF08281">
    <property type="entry name" value="Sigma70_r4_2"/>
    <property type="match status" value="1"/>
</dbReference>
<dbReference type="GO" id="GO:0016987">
    <property type="term" value="F:sigma factor activity"/>
    <property type="evidence" value="ECO:0007669"/>
    <property type="project" value="UniProtKB-KW"/>
</dbReference>
<proteinExistence type="inferred from homology"/>
<dbReference type="Gene3D" id="1.10.10.10">
    <property type="entry name" value="Winged helix-like DNA-binding domain superfamily/Winged helix DNA-binding domain"/>
    <property type="match status" value="1"/>
</dbReference>
<dbReference type="eggNOG" id="COG1595">
    <property type="taxonomic scope" value="Bacteria"/>
</dbReference>
<dbReference type="Gene3D" id="1.10.1740.10">
    <property type="match status" value="1"/>
</dbReference>
<dbReference type="EMBL" id="CP002271">
    <property type="protein sequence ID" value="ADO70974.1"/>
    <property type="molecule type" value="Genomic_DNA"/>
</dbReference>
<dbReference type="InterPro" id="IPR036388">
    <property type="entry name" value="WH-like_DNA-bd_sf"/>
</dbReference>
<dbReference type="InterPro" id="IPR013325">
    <property type="entry name" value="RNA_pol_sigma_r2"/>
</dbReference>
<dbReference type="STRING" id="378806.STAUR_3182"/>
<keyword evidence="2" id="KW-0805">Transcription regulation</keyword>
<evidence type="ECO:0000313" key="9">
    <source>
        <dbReference type="Proteomes" id="UP000001351"/>
    </source>
</evidence>
<dbReference type="InterPro" id="IPR007627">
    <property type="entry name" value="RNA_pol_sigma70_r2"/>
</dbReference>
<keyword evidence="4" id="KW-0238">DNA-binding</keyword>
<evidence type="ECO:0000256" key="5">
    <source>
        <dbReference type="ARBA" id="ARBA00023163"/>
    </source>
</evidence>
<dbReference type="SUPFAM" id="SSF88659">
    <property type="entry name" value="Sigma3 and sigma4 domains of RNA polymerase sigma factors"/>
    <property type="match status" value="1"/>
</dbReference>
<feature type="domain" description="RNA polymerase sigma-70 region 2" evidence="6">
    <location>
        <begin position="22"/>
        <end position="90"/>
    </location>
</feature>
<evidence type="ECO:0000259" key="7">
    <source>
        <dbReference type="Pfam" id="PF08281"/>
    </source>
</evidence>
<dbReference type="GO" id="GO:0003677">
    <property type="term" value="F:DNA binding"/>
    <property type="evidence" value="ECO:0007669"/>
    <property type="project" value="UniProtKB-KW"/>
</dbReference>
<dbReference type="SUPFAM" id="SSF88946">
    <property type="entry name" value="Sigma2 domain of RNA polymerase sigma factors"/>
    <property type="match status" value="1"/>
</dbReference>
<protein>
    <submittedName>
        <fullName evidence="8">RNA polymerase sigma-70 factor, ECF subfamily</fullName>
    </submittedName>
</protein>
<keyword evidence="9" id="KW-1185">Reference proteome</keyword>
<dbReference type="PANTHER" id="PTHR43133:SF8">
    <property type="entry name" value="RNA POLYMERASE SIGMA FACTOR HI_1459-RELATED"/>
    <property type="match status" value="1"/>
</dbReference>
<evidence type="ECO:0000256" key="4">
    <source>
        <dbReference type="ARBA" id="ARBA00023125"/>
    </source>
</evidence>
<evidence type="ECO:0000313" key="8">
    <source>
        <dbReference type="EMBL" id="ADO70974.1"/>
    </source>
</evidence>
<gene>
    <name evidence="8" type="ordered locus">STAUR_3182</name>
</gene>
<dbReference type="HOGENOM" id="CLU_047691_3_0_7"/>
<comment type="similarity">
    <text evidence="1">Belongs to the sigma-70 factor family. ECF subfamily.</text>
</comment>
<reference evidence="8 9" key="1">
    <citation type="journal article" date="2011" name="Mol. Biol. Evol.">
        <title>Comparative genomic analysis of fruiting body formation in Myxococcales.</title>
        <authorList>
            <person name="Huntley S."/>
            <person name="Hamann N."/>
            <person name="Wegener-Feldbrugge S."/>
            <person name="Treuner-Lange A."/>
            <person name="Kube M."/>
            <person name="Reinhardt R."/>
            <person name="Klages S."/>
            <person name="Muller R."/>
            <person name="Ronning C.M."/>
            <person name="Nierman W.C."/>
            <person name="Sogaard-Andersen L."/>
        </authorList>
    </citation>
    <scope>NUCLEOTIDE SEQUENCE [LARGE SCALE GENOMIC DNA]</scope>
    <source>
        <strain evidence="8 9">DW4/3-1</strain>
    </source>
</reference>
<dbReference type="Pfam" id="PF04542">
    <property type="entry name" value="Sigma70_r2"/>
    <property type="match status" value="1"/>
</dbReference>
<dbReference type="InterPro" id="IPR014284">
    <property type="entry name" value="RNA_pol_sigma-70_dom"/>
</dbReference>
<sequence>MRGVQEAVMTAGVAGLPAVTQIYRMHRTRALAIARRIVGDSDDAEDVVQDVFARLAHQPENFQGRAAWTTWLHRIMVNSSINWLRARKRRERLSHEPQEPASPEAQAVGQEMQRHFGEALKETNELQRQVLWLREVRGFSYPEIAQVLHIPEGTVKSALHRGRVRTLEVLEERDQRP</sequence>
<evidence type="ECO:0000256" key="2">
    <source>
        <dbReference type="ARBA" id="ARBA00023015"/>
    </source>
</evidence>
<accession>E3FVE8</accession>
<dbReference type="PANTHER" id="PTHR43133">
    <property type="entry name" value="RNA POLYMERASE ECF-TYPE SIGMA FACTO"/>
    <property type="match status" value="1"/>
</dbReference>
<keyword evidence="5" id="KW-0804">Transcription</keyword>
<dbReference type="GO" id="GO:0006352">
    <property type="term" value="P:DNA-templated transcription initiation"/>
    <property type="evidence" value="ECO:0007669"/>
    <property type="project" value="InterPro"/>
</dbReference>
<evidence type="ECO:0000259" key="6">
    <source>
        <dbReference type="Pfam" id="PF04542"/>
    </source>
</evidence>
<evidence type="ECO:0000256" key="1">
    <source>
        <dbReference type="ARBA" id="ARBA00010641"/>
    </source>
</evidence>
<feature type="domain" description="RNA polymerase sigma factor 70 region 4 type 2" evidence="7">
    <location>
        <begin position="124"/>
        <end position="164"/>
    </location>
</feature>
<dbReference type="NCBIfam" id="TIGR02937">
    <property type="entry name" value="sigma70-ECF"/>
    <property type="match status" value="1"/>
</dbReference>
<dbReference type="KEGG" id="sur:STAUR_3182"/>
<name>E3FVE8_STIAD</name>
<keyword evidence="3" id="KW-0731">Sigma factor</keyword>
<dbReference type="AlphaFoldDB" id="E3FVE8"/>
<dbReference type="CDD" id="cd06171">
    <property type="entry name" value="Sigma70_r4"/>
    <property type="match status" value="1"/>
</dbReference>
<organism evidence="8 9">
    <name type="scientific">Stigmatella aurantiaca (strain DW4/3-1)</name>
    <dbReference type="NCBI Taxonomy" id="378806"/>
    <lineage>
        <taxon>Bacteria</taxon>
        <taxon>Pseudomonadati</taxon>
        <taxon>Myxococcota</taxon>
        <taxon>Myxococcia</taxon>
        <taxon>Myxococcales</taxon>
        <taxon>Cystobacterineae</taxon>
        <taxon>Archangiaceae</taxon>
        <taxon>Stigmatella</taxon>
    </lineage>
</organism>
<dbReference type="Proteomes" id="UP000001351">
    <property type="component" value="Chromosome"/>
</dbReference>
<dbReference type="InterPro" id="IPR013249">
    <property type="entry name" value="RNA_pol_sigma70_r4_t2"/>
</dbReference>
<evidence type="ECO:0000256" key="3">
    <source>
        <dbReference type="ARBA" id="ARBA00023082"/>
    </source>
</evidence>